<proteinExistence type="predicted"/>
<evidence type="ECO:0000256" key="1">
    <source>
        <dbReference type="SAM" id="MobiDB-lite"/>
    </source>
</evidence>
<dbReference type="InterPro" id="IPR051781">
    <property type="entry name" value="Metallo-dep_Hydrolase"/>
</dbReference>
<dbReference type="PANTHER" id="PTHR43135">
    <property type="entry name" value="ALPHA-D-RIBOSE 1-METHYLPHOSPHONATE 5-TRIPHOSPHATE DIPHOSPHATASE"/>
    <property type="match status" value="1"/>
</dbReference>
<evidence type="ECO:0000313" key="3">
    <source>
        <dbReference type="EMBL" id="SHN88995.1"/>
    </source>
</evidence>
<accession>A0A1M7V1D2</accession>
<organism evidence="3 4">
    <name type="scientific">Geodermatophilus obscurus</name>
    <dbReference type="NCBI Taxonomy" id="1861"/>
    <lineage>
        <taxon>Bacteria</taxon>
        <taxon>Bacillati</taxon>
        <taxon>Actinomycetota</taxon>
        <taxon>Actinomycetes</taxon>
        <taxon>Geodermatophilales</taxon>
        <taxon>Geodermatophilaceae</taxon>
        <taxon>Geodermatophilus</taxon>
    </lineage>
</organism>
<dbReference type="Gene3D" id="3.40.50.10910">
    <property type="entry name" value="Amidohydrolase"/>
    <property type="match status" value="1"/>
</dbReference>
<evidence type="ECO:0000259" key="2">
    <source>
        <dbReference type="Pfam" id="PF01979"/>
    </source>
</evidence>
<dbReference type="SUPFAM" id="SSF51338">
    <property type="entry name" value="Composite domain of metallo-dependent hydrolases"/>
    <property type="match status" value="1"/>
</dbReference>
<feature type="region of interest" description="Disordered" evidence="1">
    <location>
        <begin position="99"/>
        <end position="121"/>
    </location>
</feature>
<dbReference type="Gene3D" id="2.30.40.10">
    <property type="entry name" value="Urease, subunit C, domain 1"/>
    <property type="match status" value="1"/>
</dbReference>
<evidence type="ECO:0000313" key="4">
    <source>
        <dbReference type="Proteomes" id="UP000184428"/>
    </source>
</evidence>
<reference evidence="3 4" key="1">
    <citation type="submission" date="2016-12" db="EMBL/GenBank/DDBJ databases">
        <authorList>
            <person name="Song W.-J."/>
            <person name="Kurnit D.M."/>
        </authorList>
    </citation>
    <scope>NUCLEOTIDE SEQUENCE [LARGE SCALE GENOMIC DNA]</scope>
    <source>
        <strain evidence="3 4">DSM 43162</strain>
    </source>
</reference>
<dbReference type="RefSeq" id="WP_208983678.1">
    <property type="nucleotide sequence ID" value="NZ_FRDM01000076.1"/>
</dbReference>
<dbReference type="GO" id="GO:0016810">
    <property type="term" value="F:hydrolase activity, acting on carbon-nitrogen (but not peptide) bonds"/>
    <property type="evidence" value="ECO:0007669"/>
    <property type="project" value="InterPro"/>
</dbReference>
<dbReference type="PANTHER" id="PTHR43135:SF3">
    <property type="entry name" value="ALPHA-D-RIBOSE 1-METHYLPHOSPHONATE 5-TRIPHOSPHATE DIPHOSPHATASE"/>
    <property type="match status" value="1"/>
</dbReference>
<dbReference type="InterPro" id="IPR032466">
    <property type="entry name" value="Metal_Hydrolase"/>
</dbReference>
<dbReference type="InterPro" id="IPR006680">
    <property type="entry name" value="Amidohydro-rel"/>
</dbReference>
<dbReference type="Gene3D" id="3.30.110.90">
    <property type="entry name" value="Amidohydrolase"/>
    <property type="match status" value="1"/>
</dbReference>
<dbReference type="Proteomes" id="UP000184428">
    <property type="component" value="Unassembled WGS sequence"/>
</dbReference>
<dbReference type="AlphaFoldDB" id="A0A1M7V1D2"/>
<feature type="domain" description="Amidohydrolase-related" evidence="2">
    <location>
        <begin position="56"/>
        <end position="385"/>
    </location>
</feature>
<name>A0A1M7V1D2_9ACTN</name>
<gene>
    <name evidence="3" type="ORF">SAMN05660350_04987</name>
</gene>
<dbReference type="SUPFAM" id="SSF51556">
    <property type="entry name" value="Metallo-dependent hydrolases"/>
    <property type="match status" value="1"/>
</dbReference>
<sequence>MALLPDSFLIVGAKLFDGHRFLPRSCLLVIEGRIAALDVRLTPPAGVPVVEARGGTVLPGLIDAHVHVFPGTLQAALRSGVTTELDMFADPSLVESLRQQASSDPSAADLRSAGIGATAPGGHPTRLVQQGLLAPFPTVAGPEQAEAFVAARVAEGSQFLKVILEDGTTTGHPCPTLTVDTVRALVQAAHAQGLLVVAHTLTQAHALVAVSTGVDGLAHLFLDEPLSPQFLDAAVQRDVFVIPTLTSLAARAGRSRGHALAADPHLGPALDPRQRAMLEMDFPGGPGALADLNHAMSTVAQLHRVGLRLLAGTDASSPGTAHGVSLHDELHLLVQAGLPSAAALAAATSAPAAAFGLADRGTIAPGMRADLVLVQGDPERDITQTRNLAEVWRTGRRAT</sequence>
<protein>
    <submittedName>
        <fullName evidence="3">Imidazolonepropionase</fullName>
    </submittedName>
</protein>
<dbReference type="Pfam" id="PF01979">
    <property type="entry name" value="Amidohydro_1"/>
    <property type="match status" value="1"/>
</dbReference>
<dbReference type="Gene3D" id="1.20.58.520">
    <property type="entry name" value="Amidohydrolase"/>
    <property type="match status" value="1"/>
</dbReference>
<dbReference type="InterPro" id="IPR011059">
    <property type="entry name" value="Metal-dep_hydrolase_composite"/>
</dbReference>
<dbReference type="EMBL" id="FRDM01000076">
    <property type="protein sequence ID" value="SHN88995.1"/>
    <property type="molecule type" value="Genomic_DNA"/>
</dbReference>